<comment type="caution">
    <text evidence="1">The sequence shown here is derived from an EMBL/GenBank/DDBJ whole genome shotgun (WGS) entry which is preliminary data.</text>
</comment>
<dbReference type="EMBL" id="BAABJP010000043">
    <property type="protein sequence ID" value="GAA5170368.1"/>
    <property type="molecule type" value="Genomic_DNA"/>
</dbReference>
<name>A0ABP9R0X8_9PSEU</name>
<dbReference type="RefSeq" id="WP_185063612.1">
    <property type="nucleotide sequence ID" value="NZ_BAABJP010000043.1"/>
</dbReference>
<dbReference type="Proteomes" id="UP001428817">
    <property type="component" value="Unassembled WGS sequence"/>
</dbReference>
<accession>A0ABP9R0X8</accession>
<reference evidence="2" key="1">
    <citation type="journal article" date="2019" name="Int. J. Syst. Evol. Microbiol.">
        <title>The Global Catalogue of Microorganisms (GCM) 10K type strain sequencing project: providing services to taxonomists for standard genome sequencing and annotation.</title>
        <authorList>
            <consortium name="The Broad Institute Genomics Platform"/>
            <consortium name="The Broad Institute Genome Sequencing Center for Infectious Disease"/>
            <person name="Wu L."/>
            <person name="Ma J."/>
        </authorList>
    </citation>
    <scope>NUCLEOTIDE SEQUENCE [LARGE SCALE GENOMIC DNA]</scope>
    <source>
        <strain evidence="2">JCM 18303</strain>
    </source>
</reference>
<gene>
    <name evidence="1" type="ORF">GCM10023321_67460</name>
</gene>
<evidence type="ECO:0000313" key="2">
    <source>
        <dbReference type="Proteomes" id="UP001428817"/>
    </source>
</evidence>
<sequence>MTSIVIVIVTFALVYWALERNHARQAHLHSRLYGHLWGSSEVEDRDLVRLHDDLRAAADHQQWQRTLFH</sequence>
<protein>
    <submittedName>
        <fullName evidence="1">Uncharacterized protein</fullName>
    </submittedName>
</protein>
<organism evidence="1 2">
    <name type="scientific">Pseudonocardia eucalypti</name>
    <dbReference type="NCBI Taxonomy" id="648755"/>
    <lineage>
        <taxon>Bacteria</taxon>
        <taxon>Bacillati</taxon>
        <taxon>Actinomycetota</taxon>
        <taxon>Actinomycetes</taxon>
        <taxon>Pseudonocardiales</taxon>
        <taxon>Pseudonocardiaceae</taxon>
        <taxon>Pseudonocardia</taxon>
    </lineage>
</organism>
<evidence type="ECO:0000313" key="1">
    <source>
        <dbReference type="EMBL" id="GAA5170368.1"/>
    </source>
</evidence>
<proteinExistence type="predicted"/>
<keyword evidence="2" id="KW-1185">Reference proteome</keyword>